<feature type="binding site" evidence="7">
    <location>
        <position position="316"/>
    </location>
    <ligand>
        <name>UDP-N-acetyl-alpha-D-glucosamine</name>
        <dbReference type="ChEBI" id="CHEBI:57705"/>
    </ligand>
</feature>
<dbReference type="Pfam" id="PF13579">
    <property type="entry name" value="Glyco_trans_4_4"/>
    <property type="match status" value="1"/>
</dbReference>
<dbReference type="EC" id="2.4.1.250" evidence="7"/>
<feature type="binding site" evidence="7">
    <location>
        <begin position="19"/>
        <end position="20"/>
    </location>
    <ligand>
        <name>UDP-N-acetyl-alpha-D-glucosamine</name>
        <dbReference type="ChEBI" id="CHEBI:57705"/>
    </ligand>
</feature>
<feature type="binding site" evidence="7">
    <location>
        <position position="304"/>
    </location>
    <ligand>
        <name>Mg(2+)</name>
        <dbReference type="ChEBI" id="CHEBI:18420"/>
    </ligand>
</feature>
<feature type="binding site" evidence="7">
    <location>
        <position position="238"/>
    </location>
    <ligand>
        <name>UDP-N-acetyl-alpha-D-glucosamine</name>
        <dbReference type="ChEBI" id="CHEBI:57705"/>
    </ligand>
</feature>
<comment type="caution">
    <text evidence="10">The sequence shown here is derived from an EMBL/GenBank/DDBJ whole genome shotgun (WGS) entry which is preliminary data.</text>
</comment>
<proteinExistence type="inferred from homology"/>
<evidence type="ECO:0000256" key="1">
    <source>
        <dbReference type="ARBA" id="ARBA00008449"/>
    </source>
</evidence>
<dbReference type="EMBL" id="JAVDVQ010000005">
    <property type="protein sequence ID" value="MDR7082248.1"/>
    <property type="molecule type" value="Genomic_DNA"/>
</dbReference>
<comment type="subunit">
    <text evidence="7">Homodimer.</text>
</comment>
<protein>
    <recommendedName>
        <fullName evidence="7">D-inositol-3-phosphate glycosyltransferase</fullName>
        <ecNumber evidence="7">2.4.1.250</ecNumber>
    </recommendedName>
    <alternativeName>
        <fullName evidence="7">N-acetylglucosamine-inositol-phosphate N-acetylglucosaminyltransferase</fullName>
        <shortName evidence="7">GlcNAc-Ins-P N-acetylglucosaminyltransferase</shortName>
    </alternativeName>
</protein>
<dbReference type="NCBIfam" id="TIGR03449">
    <property type="entry name" value="mycothiol_MshA"/>
    <property type="match status" value="1"/>
</dbReference>
<keyword evidence="4 7" id="KW-0479">Metal-binding</keyword>
<feature type="binding site" evidence="7">
    <location>
        <position position="139"/>
    </location>
    <ligand>
        <name>1D-myo-inositol 3-phosphate</name>
        <dbReference type="ChEBI" id="CHEBI:58401"/>
    </ligand>
</feature>
<dbReference type="Gene3D" id="3.40.50.2000">
    <property type="entry name" value="Glycogen Phosphorylase B"/>
    <property type="match status" value="2"/>
</dbReference>
<feature type="binding site" evidence="7">
    <location>
        <position position="330"/>
    </location>
    <ligand>
        <name>Mg(2+)</name>
        <dbReference type="ChEBI" id="CHEBI:18420"/>
    </ligand>
</feature>
<feature type="binding site" evidence="7">
    <location>
        <position position="303"/>
    </location>
    <ligand>
        <name>Mg(2+)</name>
        <dbReference type="ChEBI" id="CHEBI:18420"/>
    </ligand>
</feature>
<dbReference type="InterPro" id="IPR028098">
    <property type="entry name" value="Glyco_trans_4-like_N"/>
</dbReference>
<evidence type="ECO:0000313" key="10">
    <source>
        <dbReference type="EMBL" id="MDR7082248.1"/>
    </source>
</evidence>
<feature type="domain" description="Glycosyl transferase family 1" evidence="8">
    <location>
        <begin position="213"/>
        <end position="383"/>
    </location>
</feature>
<dbReference type="PANTHER" id="PTHR45947:SF3">
    <property type="entry name" value="SULFOQUINOVOSYL TRANSFERASE SQD2"/>
    <property type="match status" value="1"/>
</dbReference>
<dbReference type="InterPro" id="IPR050194">
    <property type="entry name" value="Glycosyltransferase_grp1"/>
</dbReference>
<dbReference type="HAMAP" id="MF_01695">
    <property type="entry name" value="MshA"/>
    <property type="match status" value="1"/>
</dbReference>
<dbReference type="GO" id="GO:0102710">
    <property type="term" value="F:D-inositol-3-phosphate glycosyltransferase activity"/>
    <property type="evidence" value="ECO:0007669"/>
    <property type="project" value="UniProtKB-EC"/>
</dbReference>
<feature type="binding site" evidence="7">
    <location>
        <begin position="24"/>
        <end position="29"/>
    </location>
    <ligand>
        <name>1D-myo-inositol 3-phosphate</name>
        <dbReference type="ChEBI" id="CHEBI:58401"/>
    </ligand>
</feature>
<evidence type="ECO:0000259" key="8">
    <source>
        <dbReference type="Pfam" id="PF00534"/>
    </source>
</evidence>
<feature type="binding site" evidence="7">
    <location>
        <position position="324"/>
    </location>
    <ligand>
        <name>UDP-N-acetyl-alpha-D-glucosamine</name>
        <dbReference type="ChEBI" id="CHEBI:57705"/>
    </ligand>
</feature>
<organism evidence="10 11">
    <name type="scientific">Arthrobacter ginsengisoli</name>
    <dbReference type="NCBI Taxonomy" id="1356565"/>
    <lineage>
        <taxon>Bacteria</taxon>
        <taxon>Bacillati</taxon>
        <taxon>Actinomycetota</taxon>
        <taxon>Actinomycetes</taxon>
        <taxon>Micrococcales</taxon>
        <taxon>Micrococcaceae</taxon>
        <taxon>Arthrobacter</taxon>
    </lineage>
</organism>
<reference evidence="10 11" key="1">
    <citation type="submission" date="2023-07" db="EMBL/GenBank/DDBJ databases">
        <title>Sorghum-associated microbial communities from plants grown in Nebraska, USA.</title>
        <authorList>
            <person name="Schachtman D."/>
        </authorList>
    </citation>
    <scope>NUCLEOTIDE SEQUENCE [LARGE SCALE GENOMIC DNA]</scope>
    <source>
        <strain evidence="10 11">BE167</strain>
    </source>
</reference>
<feature type="binding site" evidence="7">
    <location>
        <position position="233"/>
    </location>
    <ligand>
        <name>UDP-N-acetyl-alpha-D-glucosamine</name>
        <dbReference type="ChEBI" id="CHEBI:57705"/>
    </ligand>
</feature>
<evidence type="ECO:0000256" key="6">
    <source>
        <dbReference type="ARBA" id="ARBA00048131"/>
    </source>
</evidence>
<keyword evidence="3 7" id="KW-0808">Transferase</keyword>
<keyword evidence="5 7" id="KW-0460">Magnesium</keyword>
<comment type="function">
    <text evidence="7">Catalyzes the transfer of a N-acetyl-glucosamine moiety to 1D-myo-inositol 3-phosphate to produce 1D-myo-inositol 2-acetamido-2-deoxy-glucopyranoside 3-phosphate in the mycothiol biosynthesis pathway.</text>
</comment>
<dbReference type="InterPro" id="IPR017814">
    <property type="entry name" value="Mycothiol_biosynthesis_MshA"/>
</dbReference>
<feature type="binding site" evidence="7">
    <location>
        <position position="115"/>
    </location>
    <ligand>
        <name>1D-myo-inositol 3-phosphate</name>
        <dbReference type="ChEBI" id="CHEBI:58401"/>
    </ligand>
</feature>
<evidence type="ECO:0000256" key="2">
    <source>
        <dbReference type="ARBA" id="ARBA00022676"/>
    </source>
</evidence>
<evidence type="ECO:0000313" key="11">
    <source>
        <dbReference type="Proteomes" id="UP001252243"/>
    </source>
</evidence>
<feature type="binding site" evidence="7">
    <location>
        <position position="13"/>
    </location>
    <ligand>
        <name>1D-myo-inositol 3-phosphate</name>
        <dbReference type="ChEBI" id="CHEBI:58401"/>
    </ligand>
</feature>
<feature type="domain" description="Glycosyltransferase subfamily 4-like N-terminal" evidence="9">
    <location>
        <begin position="26"/>
        <end position="201"/>
    </location>
</feature>
<evidence type="ECO:0000256" key="3">
    <source>
        <dbReference type="ARBA" id="ARBA00022679"/>
    </source>
</evidence>
<comment type="catalytic activity">
    <reaction evidence="6 7">
        <text>1D-myo-inositol 3-phosphate + UDP-N-acetyl-alpha-D-glucosamine = 1D-myo-inositol 2-acetamido-2-deoxy-alpha-D-glucopyranoside 3-phosphate + UDP + H(+)</text>
        <dbReference type="Rhea" id="RHEA:26188"/>
        <dbReference type="ChEBI" id="CHEBI:15378"/>
        <dbReference type="ChEBI" id="CHEBI:57705"/>
        <dbReference type="ChEBI" id="CHEBI:58223"/>
        <dbReference type="ChEBI" id="CHEBI:58401"/>
        <dbReference type="ChEBI" id="CHEBI:58892"/>
        <dbReference type="EC" id="2.4.1.250"/>
    </reaction>
</comment>
<dbReference type="PANTHER" id="PTHR45947">
    <property type="entry name" value="SULFOQUINOVOSYL TRANSFERASE SQD2"/>
    <property type="match status" value="1"/>
</dbReference>
<dbReference type="Proteomes" id="UP001252243">
    <property type="component" value="Unassembled WGS sequence"/>
</dbReference>
<feature type="binding site" evidence="7">
    <location>
        <position position="27"/>
    </location>
    <ligand>
        <name>UDP-N-acetyl-alpha-D-glucosamine</name>
        <dbReference type="ChEBI" id="CHEBI:57705"/>
    </ligand>
</feature>
<dbReference type="InterPro" id="IPR001296">
    <property type="entry name" value="Glyco_trans_1"/>
</dbReference>
<name>A0ABU1UAM3_9MICC</name>
<feature type="binding site" evidence="7">
    <location>
        <position position="82"/>
    </location>
    <ligand>
        <name>1D-myo-inositol 3-phosphate</name>
        <dbReference type="ChEBI" id="CHEBI:58401"/>
    </ligand>
</feature>
<dbReference type="SUPFAM" id="SSF53756">
    <property type="entry name" value="UDP-Glycosyltransferase/glycogen phosphorylase"/>
    <property type="match status" value="1"/>
</dbReference>
<keyword evidence="2 7" id="KW-0328">Glycosyltransferase</keyword>
<keyword evidence="11" id="KW-1185">Reference proteome</keyword>
<feature type="binding site" evidence="7">
    <location>
        <position position="159"/>
    </location>
    <ligand>
        <name>1D-myo-inositol 3-phosphate</name>
        <dbReference type="ChEBI" id="CHEBI:58401"/>
    </ligand>
</feature>
<accession>A0ABU1UAM3</accession>
<feature type="binding site" evidence="7">
    <location>
        <position position="306"/>
    </location>
    <ligand>
        <name>Mg(2+)</name>
        <dbReference type="ChEBI" id="CHEBI:18420"/>
    </ligand>
</feature>
<comment type="similarity">
    <text evidence="1 7">Belongs to the glycosyltransferase group 1 family. MshA subfamily.</text>
</comment>
<sequence length="428" mass="45879">MSLVRRVAFLSLHTSPMEQPGSGDAGGMNVYIRALAAALAETGVEVEIFTRSTSAGQAAVEHPSPGVCVHNVLAGPTRKLPKEELPELLHSMVAEIDRIRQLQPHGRYDVIHSHYWVSGVAGLELGSLWGRPLVHTMHTMAKVKNLLLVAGEQREPRRREDGEQRIVDGATRLVANTGTEAAELVSHYHADNDRIDVAPPGVDLEIFTPAFRSRARAAHGVPPGRFHLLFAGRIQRLKGPQILVKAAALLRARRPDIDLQLTILGAVSGAKDFDLKALISAAGMDDVVTHHPPVSAPKLAGWFRSADVVVMPSYSESFGLVALEAQACGTPVVATKVGGLSRAIFDGRTGLLVEGHKAADWADALEALYDDPATRADMGRAAALHAEGFGWQHTAAVTLESYHTAISQYFGNLTIPVGHTPSTGTMGR</sequence>
<dbReference type="Pfam" id="PF00534">
    <property type="entry name" value="Glycos_transf_1"/>
    <property type="match status" value="1"/>
</dbReference>
<feature type="binding site" evidence="7">
    <location>
        <position position="294"/>
    </location>
    <ligand>
        <name>UDP-N-acetyl-alpha-D-glucosamine</name>
        <dbReference type="ChEBI" id="CHEBI:57705"/>
    </ligand>
</feature>
<evidence type="ECO:0000259" key="9">
    <source>
        <dbReference type="Pfam" id="PF13579"/>
    </source>
</evidence>
<evidence type="ECO:0000256" key="5">
    <source>
        <dbReference type="ARBA" id="ARBA00022842"/>
    </source>
</evidence>
<dbReference type="RefSeq" id="WP_310052509.1">
    <property type="nucleotide sequence ID" value="NZ_JAVDVQ010000005.1"/>
</dbReference>
<evidence type="ECO:0000256" key="4">
    <source>
        <dbReference type="ARBA" id="ARBA00022723"/>
    </source>
</evidence>
<gene>
    <name evidence="7" type="primary">mshA</name>
    <name evidence="10" type="ORF">J2X01_001536</name>
</gene>
<evidence type="ECO:0000256" key="7">
    <source>
        <dbReference type="HAMAP-Rule" id="MF_01695"/>
    </source>
</evidence>